<dbReference type="RefSeq" id="WP_377918186.1">
    <property type="nucleotide sequence ID" value="NZ_JBHRZT010000072.1"/>
</dbReference>
<keyword evidence="3 7" id="KW-0732">Signal</keyword>
<dbReference type="PROSITE" id="PS01039">
    <property type="entry name" value="SBP_BACTERIAL_3"/>
    <property type="match status" value="1"/>
</dbReference>
<dbReference type="InterPro" id="IPR018313">
    <property type="entry name" value="SBP_3_CS"/>
</dbReference>
<organism evidence="9 10">
    <name type="scientific">Bacillus songklensis</name>
    <dbReference type="NCBI Taxonomy" id="1069116"/>
    <lineage>
        <taxon>Bacteria</taxon>
        <taxon>Bacillati</taxon>
        <taxon>Bacillota</taxon>
        <taxon>Bacilli</taxon>
        <taxon>Bacillales</taxon>
        <taxon>Bacillaceae</taxon>
        <taxon>Bacillus</taxon>
    </lineage>
</organism>
<keyword evidence="5" id="KW-0449">Lipoprotein</keyword>
<name>A0ABV8B8U3_9BACI</name>
<dbReference type="PROSITE" id="PS51257">
    <property type="entry name" value="PROKAR_LIPOPROTEIN"/>
    <property type="match status" value="1"/>
</dbReference>
<proteinExistence type="inferred from homology"/>
<evidence type="ECO:0000313" key="9">
    <source>
        <dbReference type="EMBL" id="MFC3885795.1"/>
    </source>
</evidence>
<dbReference type="PANTHER" id="PTHR35936">
    <property type="entry name" value="MEMBRANE-BOUND LYTIC MUREIN TRANSGLYCOSYLASE F"/>
    <property type="match status" value="1"/>
</dbReference>
<evidence type="ECO:0000256" key="6">
    <source>
        <dbReference type="RuleBase" id="RU003744"/>
    </source>
</evidence>
<reference evidence="10" key="1">
    <citation type="journal article" date="2019" name="Int. J. Syst. Evol. Microbiol.">
        <title>The Global Catalogue of Microorganisms (GCM) 10K type strain sequencing project: providing services to taxonomists for standard genome sequencing and annotation.</title>
        <authorList>
            <consortium name="The Broad Institute Genomics Platform"/>
            <consortium name="The Broad Institute Genome Sequencing Center for Infectious Disease"/>
            <person name="Wu L."/>
            <person name="Ma J."/>
        </authorList>
    </citation>
    <scope>NUCLEOTIDE SEQUENCE [LARGE SCALE GENOMIC DNA]</scope>
    <source>
        <strain evidence="10">CCUG 61889</strain>
    </source>
</reference>
<keyword evidence="10" id="KW-1185">Reference proteome</keyword>
<dbReference type="InterPro" id="IPR001638">
    <property type="entry name" value="Solute-binding_3/MltF_N"/>
</dbReference>
<keyword evidence="4" id="KW-0564">Palmitate</keyword>
<feature type="signal peptide" evidence="7">
    <location>
        <begin position="1"/>
        <end position="21"/>
    </location>
</feature>
<dbReference type="EMBL" id="JBHRZT010000072">
    <property type="protein sequence ID" value="MFC3885795.1"/>
    <property type="molecule type" value="Genomic_DNA"/>
</dbReference>
<evidence type="ECO:0000256" key="2">
    <source>
        <dbReference type="ARBA" id="ARBA00010333"/>
    </source>
</evidence>
<comment type="subcellular location">
    <subcellularLocation>
        <location evidence="1">Cell membrane</location>
        <topology evidence="1">Lipid-anchor</topology>
    </subcellularLocation>
</comment>
<gene>
    <name evidence="9" type="ORF">ACFOU2_20880</name>
</gene>
<comment type="similarity">
    <text evidence="2 6">Belongs to the bacterial solute-binding protein 3 family.</text>
</comment>
<evidence type="ECO:0000313" key="10">
    <source>
        <dbReference type="Proteomes" id="UP001595752"/>
    </source>
</evidence>
<feature type="chain" id="PRO_5046909939" evidence="7">
    <location>
        <begin position="22"/>
        <end position="270"/>
    </location>
</feature>
<evidence type="ECO:0000256" key="5">
    <source>
        <dbReference type="ARBA" id="ARBA00023288"/>
    </source>
</evidence>
<evidence type="ECO:0000256" key="1">
    <source>
        <dbReference type="ARBA" id="ARBA00004193"/>
    </source>
</evidence>
<evidence type="ECO:0000256" key="4">
    <source>
        <dbReference type="ARBA" id="ARBA00023139"/>
    </source>
</evidence>
<feature type="domain" description="Solute-binding protein family 3/N-terminal" evidence="8">
    <location>
        <begin position="49"/>
        <end position="268"/>
    </location>
</feature>
<dbReference type="Pfam" id="PF00497">
    <property type="entry name" value="SBP_bac_3"/>
    <property type="match status" value="1"/>
</dbReference>
<dbReference type="PANTHER" id="PTHR35936:SF19">
    <property type="entry name" value="AMINO-ACID-BINDING PROTEIN YXEM-RELATED"/>
    <property type="match status" value="1"/>
</dbReference>
<sequence>MKKRISVILTIMIVMMLAACGSQGTSSKSGSGGKSEESGSLARIQKEKVINIGIEGVYPPFNYHDQSDKLVGFDVDIAEELASRMGVKANFVETPWDTIIGGLLSNKYDIIVSSMAITPERQKKVDFTDPYYHTGAQLFVNKGYDRVKDPEKDLQGKKIGVAIGTTFEKKAVELGAQVTNYKSDLLTFQDLAVNRVEGVITDKAVGARIIKENGYPFESIGDVLYEEEAGISLNKGEDALKEEINKHLKAMMDDGTYEKISVKWFGEDIR</sequence>
<dbReference type="SMART" id="SM00062">
    <property type="entry name" value="PBPb"/>
    <property type="match status" value="1"/>
</dbReference>
<evidence type="ECO:0000259" key="8">
    <source>
        <dbReference type="SMART" id="SM00062"/>
    </source>
</evidence>
<dbReference type="Gene3D" id="3.40.190.10">
    <property type="entry name" value="Periplasmic binding protein-like II"/>
    <property type="match status" value="2"/>
</dbReference>
<evidence type="ECO:0000256" key="3">
    <source>
        <dbReference type="ARBA" id="ARBA00022729"/>
    </source>
</evidence>
<comment type="caution">
    <text evidence="9">The sequence shown here is derived from an EMBL/GenBank/DDBJ whole genome shotgun (WGS) entry which is preliminary data.</text>
</comment>
<accession>A0ABV8B8U3</accession>
<protein>
    <submittedName>
        <fullName evidence="9">Transporter substrate-binding domain-containing protein</fullName>
    </submittedName>
</protein>
<dbReference type="Proteomes" id="UP001595752">
    <property type="component" value="Unassembled WGS sequence"/>
</dbReference>
<dbReference type="SUPFAM" id="SSF53850">
    <property type="entry name" value="Periplasmic binding protein-like II"/>
    <property type="match status" value="1"/>
</dbReference>
<evidence type="ECO:0000256" key="7">
    <source>
        <dbReference type="SAM" id="SignalP"/>
    </source>
</evidence>